<proteinExistence type="predicted"/>
<reference evidence="2 3" key="1">
    <citation type="submission" date="2016-05" db="EMBL/GenBank/DDBJ databases">
        <title>Complete genome sequence of Novosphingobium guangzhouense SA925(T).</title>
        <authorList>
            <person name="Sha S."/>
        </authorList>
    </citation>
    <scope>NUCLEOTIDE SEQUENCE [LARGE SCALE GENOMIC DNA]</scope>
    <source>
        <strain evidence="2 3">SA925</strain>
    </source>
</reference>
<evidence type="ECO:0000313" key="2">
    <source>
        <dbReference type="EMBL" id="PNU04869.1"/>
    </source>
</evidence>
<sequence>MKPAVFRAYRSLARKANLNFFQGENFSMIRKHTFIALVCAGGLLAAPGIAFANPDPHPTQTPTPHPTDHPSPHPTDHPSPHPTEHPTEHPKGR</sequence>
<keyword evidence="3" id="KW-1185">Reference proteome</keyword>
<evidence type="ECO:0000313" key="3">
    <source>
        <dbReference type="Proteomes" id="UP000236327"/>
    </source>
</evidence>
<dbReference type="Proteomes" id="UP000236327">
    <property type="component" value="Unassembled WGS sequence"/>
</dbReference>
<feature type="compositionally biased region" description="Basic and acidic residues" evidence="1">
    <location>
        <begin position="66"/>
        <end position="93"/>
    </location>
</feature>
<accession>A0A2K2G1D9</accession>
<feature type="region of interest" description="Disordered" evidence="1">
    <location>
        <begin position="48"/>
        <end position="93"/>
    </location>
</feature>
<organism evidence="2 3">
    <name type="scientific">Novosphingobium guangzhouense</name>
    <dbReference type="NCBI Taxonomy" id="1850347"/>
    <lineage>
        <taxon>Bacteria</taxon>
        <taxon>Pseudomonadati</taxon>
        <taxon>Pseudomonadota</taxon>
        <taxon>Alphaproteobacteria</taxon>
        <taxon>Sphingomonadales</taxon>
        <taxon>Sphingomonadaceae</taxon>
        <taxon>Novosphingobium</taxon>
    </lineage>
</organism>
<evidence type="ECO:0000256" key="1">
    <source>
        <dbReference type="SAM" id="MobiDB-lite"/>
    </source>
</evidence>
<dbReference type="AlphaFoldDB" id="A0A2K2G1D9"/>
<comment type="caution">
    <text evidence="2">The sequence shown here is derived from an EMBL/GenBank/DDBJ whole genome shotgun (WGS) entry which is preliminary data.</text>
</comment>
<name>A0A2K2G1D9_9SPHN</name>
<dbReference type="EMBL" id="LYMM01000030">
    <property type="protein sequence ID" value="PNU04869.1"/>
    <property type="molecule type" value="Genomic_DNA"/>
</dbReference>
<gene>
    <name evidence="2" type="ORF">A8V01_18310</name>
</gene>
<protein>
    <submittedName>
        <fullName evidence="2">Uncharacterized protein</fullName>
    </submittedName>
</protein>
<feature type="compositionally biased region" description="Pro residues" evidence="1">
    <location>
        <begin position="55"/>
        <end position="65"/>
    </location>
</feature>